<feature type="domain" description="4'-phosphopantetheinyl transferase" evidence="3">
    <location>
        <begin position="115"/>
        <end position="189"/>
    </location>
</feature>
<dbReference type="SUPFAM" id="SSF56214">
    <property type="entry name" value="4'-phosphopantetheinyl transferase"/>
    <property type="match status" value="2"/>
</dbReference>
<evidence type="ECO:0000313" key="5">
    <source>
        <dbReference type="Proteomes" id="UP000199181"/>
    </source>
</evidence>
<dbReference type="Gene3D" id="3.90.470.20">
    <property type="entry name" value="4'-phosphopantetheinyl transferase domain"/>
    <property type="match status" value="2"/>
</dbReference>
<dbReference type="PANTHER" id="PTHR12215:SF10">
    <property type="entry name" value="L-AMINOADIPATE-SEMIALDEHYDE DEHYDROGENASE-PHOSPHOPANTETHEINYL TRANSFERASE"/>
    <property type="match status" value="1"/>
</dbReference>
<dbReference type="RefSeq" id="WP_093524629.1">
    <property type="nucleotide sequence ID" value="NZ_FOIJ01000015.1"/>
</dbReference>
<dbReference type="InterPro" id="IPR037143">
    <property type="entry name" value="4-PPantetheinyl_Trfase_dom_sf"/>
</dbReference>
<comment type="similarity">
    <text evidence="1">Belongs to the P-Pant transferase superfamily. Gsp/Sfp/HetI/AcpT family.</text>
</comment>
<evidence type="ECO:0000256" key="2">
    <source>
        <dbReference type="ARBA" id="ARBA00022679"/>
    </source>
</evidence>
<sequence>MPLAPVRQAWESSPQGPLLTVLTPAEVAVSAMHHRLERRLAHLAGRIAAKSAVLHHLRARGYPLEPQELGLTQWMAGPEQGRPVAQLPAGVPPCELSITHSQGLAVAAVTERGRLGVDLERVNPRPAAFLDEAFTRAEQDWLLRCELLQGRTLEERWNLGWCLKEALVKCSGQGLRASLQQTPFSGWTEQGAAEAPLPGLTEGAGALAQLITLHTPGAGSLTGLLALGQGYAFAALHESRERLESTA</sequence>
<organism evidence="4 5">
    <name type="scientific">Stigmatella erecta</name>
    <dbReference type="NCBI Taxonomy" id="83460"/>
    <lineage>
        <taxon>Bacteria</taxon>
        <taxon>Pseudomonadati</taxon>
        <taxon>Myxococcota</taxon>
        <taxon>Myxococcia</taxon>
        <taxon>Myxococcales</taxon>
        <taxon>Cystobacterineae</taxon>
        <taxon>Archangiaceae</taxon>
        <taxon>Stigmatella</taxon>
    </lineage>
</organism>
<dbReference type="AlphaFoldDB" id="A0A1I0KX11"/>
<dbReference type="GO" id="GO:0008897">
    <property type="term" value="F:holo-[acyl-carrier-protein] synthase activity"/>
    <property type="evidence" value="ECO:0007669"/>
    <property type="project" value="InterPro"/>
</dbReference>
<dbReference type="EMBL" id="FOIJ01000015">
    <property type="protein sequence ID" value="SEU30522.1"/>
    <property type="molecule type" value="Genomic_DNA"/>
</dbReference>
<dbReference type="InterPro" id="IPR008278">
    <property type="entry name" value="4-PPantetheinyl_Trfase_dom"/>
</dbReference>
<keyword evidence="2 4" id="KW-0808">Transferase</keyword>
<dbReference type="PANTHER" id="PTHR12215">
    <property type="entry name" value="PHOSPHOPANTETHEINE TRANSFERASE"/>
    <property type="match status" value="1"/>
</dbReference>
<evidence type="ECO:0000256" key="1">
    <source>
        <dbReference type="ARBA" id="ARBA00010990"/>
    </source>
</evidence>
<gene>
    <name evidence="4" type="ORF">SAMN05443639_115108</name>
</gene>
<dbReference type="GO" id="GO:0019878">
    <property type="term" value="P:lysine biosynthetic process via aminoadipic acid"/>
    <property type="evidence" value="ECO:0007669"/>
    <property type="project" value="TreeGrafter"/>
</dbReference>
<dbReference type="InterPro" id="IPR050559">
    <property type="entry name" value="P-Pant_transferase_sf"/>
</dbReference>
<dbReference type="Pfam" id="PF01648">
    <property type="entry name" value="ACPS"/>
    <property type="match status" value="1"/>
</dbReference>
<reference evidence="5" key="1">
    <citation type="submission" date="2016-10" db="EMBL/GenBank/DDBJ databases">
        <authorList>
            <person name="Varghese N."/>
            <person name="Submissions S."/>
        </authorList>
    </citation>
    <scope>NUCLEOTIDE SEQUENCE [LARGE SCALE GENOMIC DNA]</scope>
    <source>
        <strain evidence="5">DSM 16858</strain>
    </source>
</reference>
<dbReference type="GO" id="GO:0005829">
    <property type="term" value="C:cytosol"/>
    <property type="evidence" value="ECO:0007669"/>
    <property type="project" value="TreeGrafter"/>
</dbReference>
<dbReference type="Proteomes" id="UP000199181">
    <property type="component" value="Unassembled WGS sequence"/>
</dbReference>
<name>A0A1I0KX11_9BACT</name>
<keyword evidence="5" id="KW-1185">Reference proteome</keyword>
<evidence type="ECO:0000313" key="4">
    <source>
        <dbReference type="EMBL" id="SEU30522.1"/>
    </source>
</evidence>
<proteinExistence type="inferred from homology"/>
<protein>
    <submittedName>
        <fullName evidence="4">4'-phosphopantetheinyl transferase</fullName>
    </submittedName>
</protein>
<dbReference type="GO" id="GO:0000287">
    <property type="term" value="F:magnesium ion binding"/>
    <property type="evidence" value="ECO:0007669"/>
    <property type="project" value="InterPro"/>
</dbReference>
<evidence type="ECO:0000259" key="3">
    <source>
        <dbReference type="Pfam" id="PF01648"/>
    </source>
</evidence>
<accession>A0A1I0KX11</accession>